<dbReference type="PANTHER" id="PTHR43861:SF3">
    <property type="entry name" value="PUTATIVE (AFU_ORTHOLOGUE AFUA_2G14390)-RELATED"/>
    <property type="match status" value="1"/>
</dbReference>
<name>A0ABT1J8J2_9ACTN</name>
<dbReference type="InterPro" id="IPR029063">
    <property type="entry name" value="SAM-dependent_MTases_sf"/>
</dbReference>
<dbReference type="RefSeq" id="WP_253803881.1">
    <property type="nucleotide sequence ID" value="NZ_BAAAUB010000004.1"/>
</dbReference>
<keyword evidence="1" id="KW-0808">Transferase</keyword>
<protein>
    <submittedName>
        <fullName evidence="3">SAM-dependent methyltransferase</fullName>
    </submittedName>
</protein>
<keyword evidence="3" id="KW-0489">Methyltransferase</keyword>
<dbReference type="GO" id="GO:0032259">
    <property type="term" value="P:methylation"/>
    <property type="evidence" value="ECO:0007669"/>
    <property type="project" value="UniProtKB-KW"/>
</dbReference>
<dbReference type="SUPFAM" id="SSF53335">
    <property type="entry name" value="S-adenosyl-L-methionine-dependent methyltransferases"/>
    <property type="match status" value="1"/>
</dbReference>
<evidence type="ECO:0000313" key="3">
    <source>
        <dbReference type="EMBL" id="MCP2313755.1"/>
    </source>
</evidence>
<dbReference type="Pfam" id="PF13649">
    <property type="entry name" value="Methyltransf_25"/>
    <property type="match status" value="1"/>
</dbReference>
<evidence type="ECO:0000313" key="4">
    <source>
        <dbReference type="Proteomes" id="UP001206483"/>
    </source>
</evidence>
<reference evidence="3 4" key="1">
    <citation type="submission" date="2022-06" db="EMBL/GenBank/DDBJ databases">
        <title>Sequencing the genomes of 1000 actinobacteria strains.</title>
        <authorList>
            <person name="Klenk H.-P."/>
        </authorList>
    </citation>
    <scope>NUCLEOTIDE SEQUENCE [LARGE SCALE GENOMIC DNA]</scope>
    <source>
        <strain evidence="3 4">DSM 41656</strain>
    </source>
</reference>
<accession>A0ABT1J8J2</accession>
<sequence>MDSHAWDARYAAADLVWGTEPNRWVAAETADLPPGRALDLAAGEGRNSLWLAARGWRVTAVDFAAVAIDRARRLAAQLPADVSARVDLVRADLLDYRPEEGGYDLVVIAYLQLPGAAMGAVLRTAAGALAPGGTLLLVGHDATNLTDGTGGPQDPAVLHTPDGVLAHLDGLGLATDRAERVRRPVARPDGTTADAIDTLVRVHRPTA</sequence>
<dbReference type="PANTHER" id="PTHR43861">
    <property type="entry name" value="TRANS-ACONITATE 2-METHYLTRANSFERASE-RELATED"/>
    <property type="match status" value="1"/>
</dbReference>
<feature type="domain" description="Methyltransferase" evidence="2">
    <location>
        <begin position="38"/>
        <end position="133"/>
    </location>
</feature>
<dbReference type="Proteomes" id="UP001206483">
    <property type="component" value="Unassembled WGS sequence"/>
</dbReference>
<dbReference type="EMBL" id="JAMZDX010000007">
    <property type="protein sequence ID" value="MCP2313755.1"/>
    <property type="molecule type" value="Genomic_DNA"/>
</dbReference>
<dbReference type="GO" id="GO:0008168">
    <property type="term" value="F:methyltransferase activity"/>
    <property type="evidence" value="ECO:0007669"/>
    <property type="project" value="UniProtKB-KW"/>
</dbReference>
<keyword evidence="4" id="KW-1185">Reference proteome</keyword>
<dbReference type="Gene3D" id="3.40.50.150">
    <property type="entry name" value="Vaccinia Virus protein VP39"/>
    <property type="match status" value="1"/>
</dbReference>
<dbReference type="CDD" id="cd02440">
    <property type="entry name" value="AdoMet_MTases"/>
    <property type="match status" value="1"/>
</dbReference>
<proteinExistence type="predicted"/>
<evidence type="ECO:0000256" key="1">
    <source>
        <dbReference type="ARBA" id="ARBA00022679"/>
    </source>
</evidence>
<gene>
    <name evidence="3" type="ORF">FHR36_006954</name>
</gene>
<organism evidence="3 4">
    <name type="scientific">Kitasatospora paracochleata</name>
    <dbReference type="NCBI Taxonomy" id="58354"/>
    <lineage>
        <taxon>Bacteria</taxon>
        <taxon>Bacillati</taxon>
        <taxon>Actinomycetota</taxon>
        <taxon>Actinomycetes</taxon>
        <taxon>Kitasatosporales</taxon>
        <taxon>Streptomycetaceae</taxon>
        <taxon>Kitasatospora</taxon>
    </lineage>
</organism>
<dbReference type="InterPro" id="IPR041698">
    <property type="entry name" value="Methyltransf_25"/>
</dbReference>
<evidence type="ECO:0000259" key="2">
    <source>
        <dbReference type="Pfam" id="PF13649"/>
    </source>
</evidence>
<comment type="caution">
    <text evidence="3">The sequence shown here is derived from an EMBL/GenBank/DDBJ whole genome shotgun (WGS) entry which is preliminary data.</text>
</comment>